<dbReference type="EMBL" id="LAZR01002014">
    <property type="protein sequence ID" value="KKN35755.1"/>
    <property type="molecule type" value="Genomic_DNA"/>
</dbReference>
<comment type="caution">
    <text evidence="2">The sequence shown here is derived from an EMBL/GenBank/DDBJ whole genome shotgun (WGS) entry which is preliminary data.</text>
</comment>
<sequence>MSPIITHEDELELAKMEKEIV</sequence>
<gene>
    <name evidence="2" type="ORF">LCGC14_0778260</name>
    <name evidence="1" type="ORF">LCGC14_0780350</name>
</gene>
<dbReference type="AlphaFoldDB" id="A0A0F9T3D3"/>
<name>A0A0F9T3D3_9ZZZZ</name>
<evidence type="ECO:0000313" key="1">
    <source>
        <dbReference type="EMBL" id="KKN35755.1"/>
    </source>
</evidence>
<protein>
    <submittedName>
        <fullName evidence="2">Uncharacterized protein</fullName>
    </submittedName>
</protein>
<feature type="non-terminal residue" evidence="2">
    <location>
        <position position="21"/>
    </location>
</feature>
<accession>A0A0F9T3D3</accession>
<reference evidence="2" key="1">
    <citation type="journal article" date="2015" name="Nature">
        <title>Complex archaea that bridge the gap between prokaryotes and eukaryotes.</title>
        <authorList>
            <person name="Spang A."/>
            <person name="Saw J.H."/>
            <person name="Jorgensen S.L."/>
            <person name="Zaremba-Niedzwiedzka K."/>
            <person name="Martijn J."/>
            <person name="Lind A.E."/>
            <person name="van Eijk R."/>
            <person name="Schleper C."/>
            <person name="Guy L."/>
            <person name="Ettema T.J."/>
        </authorList>
    </citation>
    <scope>NUCLEOTIDE SEQUENCE</scope>
</reference>
<dbReference type="EMBL" id="LAZR01001996">
    <property type="protein sequence ID" value="KKN35988.1"/>
    <property type="molecule type" value="Genomic_DNA"/>
</dbReference>
<evidence type="ECO:0000313" key="2">
    <source>
        <dbReference type="EMBL" id="KKN35988.1"/>
    </source>
</evidence>
<proteinExistence type="predicted"/>
<organism evidence="2">
    <name type="scientific">marine sediment metagenome</name>
    <dbReference type="NCBI Taxonomy" id="412755"/>
    <lineage>
        <taxon>unclassified sequences</taxon>
        <taxon>metagenomes</taxon>
        <taxon>ecological metagenomes</taxon>
    </lineage>
</organism>